<accession>A0ABD1LM96</accession>
<dbReference type="PROSITE" id="PS50090">
    <property type="entry name" value="MYB_LIKE"/>
    <property type="match status" value="2"/>
</dbReference>
<reference evidence="9 10" key="1">
    <citation type="submission" date="2024-08" db="EMBL/GenBank/DDBJ databases">
        <title>Insights into the chromosomal genome structure of Flemingia macrophylla.</title>
        <authorList>
            <person name="Ding Y."/>
            <person name="Zhao Y."/>
            <person name="Bi W."/>
            <person name="Wu M."/>
            <person name="Zhao G."/>
            <person name="Gong Y."/>
            <person name="Li W."/>
            <person name="Zhang P."/>
        </authorList>
    </citation>
    <scope>NUCLEOTIDE SEQUENCE [LARGE SCALE GENOMIC DNA]</scope>
    <source>
        <strain evidence="9">DYQJB</strain>
        <tissue evidence="9">Leaf</tissue>
    </source>
</reference>
<name>A0ABD1LM96_9FABA</name>
<dbReference type="FunFam" id="1.10.10.60:FF:000061">
    <property type="entry name" value="Trihelix transcription factor GT-2"/>
    <property type="match status" value="1"/>
</dbReference>
<dbReference type="GO" id="GO:0006355">
    <property type="term" value="P:regulation of DNA-templated transcription"/>
    <property type="evidence" value="ECO:0007669"/>
    <property type="project" value="UniProtKB-ARBA"/>
</dbReference>
<keyword evidence="4" id="KW-0238">DNA-binding</keyword>
<feature type="domain" description="Myb-like" evidence="8">
    <location>
        <begin position="62"/>
        <end position="120"/>
    </location>
</feature>
<evidence type="ECO:0000313" key="9">
    <source>
        <dbReference type="EMBL" id="KAL2324630.1"/>
    </source>
</evidence>
<feature type="region of interest" description="Disordered" evidence="7">
    <location>
        <begin position="361"/>
        <end position="390"/>
    </location>
</feature>
<evidence type="ECO:0000256" key="3">
    <source>
        <dbReference type="ARBA" id="ARBA00023015"/>
    </source>
</evidence>
<evidence type="ECO:0000256" key="5">
    <source>
        <dbReference type="ARBA" id="ARBA00023163"/>
    </source>
</evidence>
<keyword evidence="2" id="KW-0677">Repeat</keyword>
<evidence type="ECO:0000313" key="10">
    <source>
        <dbReference type="Proteomes" id="UP001603857"/>
    </source>
</evidence>
<comment type="subcellular location">
    <subcellularLocation>
        <location evidence="1">Nucleus</location>
    </subcellularLocation>
</comment>
<feature type="domain" description="Myb-like" evidence="8">
    <location>
        <begin position="431"/>
        <end position="495"/>
    </location>
</feature>
<dbReference type="Pfam" id="PF13837">
    <property type="entry name" value="Myb_DNA-bind_4"/>
    <property type="match status" value="2"/>
</dbReference>
<keyword evidence="10" id="KW-1185">Reference proteome</keyword>
<dbReference type="GO" id="GO:0005634">
    <property type="term" value="C:nucleus"/>
    <property type="evidence" value="ECO:0007669"/>
    <property type="project" value="UniProtKB-SubCell"/>
</dbReference>
<protein>
    <recommendedName>
        <fullName evidence="8">Myb-like domain-containing protein</fullName>
    </recommendedName>
</protein>
<dbReference type="Proteomes" id="UP001603857">
    <property type="component" value="Unassembled WGS sequence"/>
</dbReference>
<dbReference type="Gene3D" id="1.10.10.60">
    <property type="entry name" value="Homeodomain-like"/>
    <property type="match status" value="2"/>
</dbReference>
<keyword evidence="6" id="KW-0539">Nucleus</keyword>
<feature type="region of interest" description="Disordered" evidence="7">
    <location>
        <begin position="556"/>
        <end position="630"/>
    </location>
</feature>
<feature type="compositionally biased region" description="Polar residues" evidence="7">
    <location>
        <begin position="621"/>
        <end position="630"/>
    </location>
</feature>
<dbReference type="CDD" id="cd12203">
    <property type="entry name" value="GT1"/>
    <property type="match status" value="2"/>
</dbReference>
<dbReference type="SMART" id="SM00717">
    <property type="entry name" value="SANT"/>
    <property type="match status" value="2"/>
</dbReference>
<evidence type="ECO:0000256" key="1">
    <source>
        <dbReference type="ARBA" id="ARBA00004123"/>
    </source>
</evidence>
<feature type="region of interest" description="Disordered" evidence="7">
    <location>
        <begin position="31"/>
        <end position="61"/>
    </location>
</feature>
<keyword evidence="3" id="KW-0805">Transcription regulation</keyword>
<dbReference type="InterPro" id="IPR044822">
    <property type="entry name" value="Myb_DNA-bind_4"/>
</dbReference>
<organism evidence="9 10">
    <name type="scientific">Flemingia macrophylla</name>
    <dbReference type="NCBI Taxonomy" id="520843"/>
    <lineage>
        <taxon>Eukaryota</taxon>
        <taxon>Viridiplantae</taxon>
        <taxon>Streptophyta</taxon>
        <taxon>Embryophyta</taxon>
        <taxon>Tracheophyta</taxon>
        <taxon>Spermatophyta</taxon>
        <taxon>Magnoliopsida</taxon>
        <taxon>eudicotyledons</taxon>
        <taxon>Gunneridae</taxon>
        <taxon>Pentapetalae</taxon>
        <taxon>rosids</taxon>
        <taxon>fabids</taxon>
        <taxon>Fabales</taxon>
        <taxon>Fabaceae</taxon>
        <taxon>Papilionoideae</taxon>
        <taxon>50 kb inversion clade</taxon>
        <taxon>NPAAA clade</taxon>
        <taxon>indigoferoid/millettioid clade</taxon>
        <taxon>Phaseoleae</taxon>
        <taxon>Flemingia</taxon>
    </lineage>
</organism>
<evidence type="ECO:0000256" key="4">
    <source>
        <dbReference type="ARBA" id="ARBA00023125"/>
    </source>
</evidence>
<feature type="compositionally biased region" description="Acidic residues" evidence="7">
    <location>
        <begin position="585"/>
        <end position="611"/>
    </location>
</feature>
<evidence type="ECO:0000256" key="7">
    <source>
        <dbReference type="SAM" id="MobiDB-lite"/>
    </source>
</evidence>
<evidence type="ECO:0000256" key="2">
    <source>
        <dbReference type="ARBA" id="ARBA00022737"/>
    </source>
</evidence>
<dbReference type="EMBL" id="JBGMDY010000008">
    <property type="protein sequence ID" value="KAL2324630.1"/>
    <property type="molecule type" value="Genomic_DNA"/>
</dbReference>
<dbReference type="PANTHER" id="PTHR21654">
    <property type="entry name" value="FI21293P1"/>
    <property type="match status" value="1"/>
</dbReference>
<dbReference type="InterPro" id="IPR001005">
    <property type="entry name" value="SANT/Myb"/>
</dbReference>
<evidence type="ECO:0000256" key="6">
    <source>
        <dbReference type="ARBA" id="ARBA00023242"/>
    </source>
</evidence>
<evidence type="ECO:0000259" key="8">
    <source>
        <dbReference type="PROSITE" id="PS50090"/>
    </source>
</evidence>
<dbReference type="AlphaFoldDB" id="A0ABD1LM96"/>
<keyword evidence="5" id="KW-0804">Transcription</keyword>
<dbReference type="FunFam" id="1.10.10.60:FF:000092">
    <property type="entry name" value="Trihelix transcription factor GT-2"/>
    <property type="match status" value="1"/>
</dbReference>
<dbReference type="PANTHER" id="PTHR21654:SF73">
    <property type="entry name" value="TRIHELIX TRANSCRIPTION FACTOR GT-2"/>
    <property type="match status" value="1"/>
</dbReference>
<proteinExistence type="predicted"/>
<feature type="compositionally biased region" description="Basic and acidic residues" evidence="7">
    <location>
        <begin position="573"/>
        <end position="584"/>
    </location>
</feature>
<feature type="compositionally biased region" description="Pro residues" evidence="7">
    <location>
        <begin position="366"/>
        <end position="384"/>
    </location>
</feature>
<comment type="caution">
    <text evidence="9">The sequence shown here is derived from an EMBL/GenBank/DDBJ whole genome shotgun (WGS) entry which is preliminary data.</text>
</comment>
<dbReference type="GO" id="GO:0003677">
    <property type="term" value="F:DNA binding"/>
    <property type="evidence" value="ECO:0007669"/>
    <property type="project" value="UniProtKB-KW"/>
</dbReference>
<gene>
    <name evidence="9" type="ORF">Fmac_023688</name>
</gene>
<sequence>MQLGDTTVLETSSGEAVAAHDGGEVIMVDAEEKGKEGGGGGGGGEEEEADNKISNSNSCGGNRWPRQETLALLKIRLDMDAVFRDSSLKGPLWEEVARKLAELGYYRSAKKCKEKFENVYKYHKRTKESRSGKHEGKTYKFFDQLQALENQFLVSYPPKPLPTLATTNTVPLLPPPTRPSDTTPISYVTTTVPSTNPTVIAPSPPPPTNAATTVTSPTIAANPRNHPEPNNNTIPFSLPNMNNLFSTTSTSSSTASDEDLEEKYRKKRKWKEYFRRLTRQVLAKQEEMQKRFLEAIDKREREHVAQQEAWRIQEMARINREHELLVQERSTAAAKNAAVIAFLQQLSGQHQNPTTQAAVSFLQQPPSQPPPLQPQVQPPPPQPQTPVMMSNNNNNNNIVIQKMNNGHSAVAATTATTTAIVDTTTGLGTPLSSLSSSRWPKAEVHALIRLRTSLEPKYQENGPKAPLWEDISAGMSRLGYNRSAKRCKEKWENINKYFKKVKESNKERREDSKTCPYFHELDALYKEKSKTQNPFGAPFHNMKPHEMMEPLMVQPEQQWRPPSEYEQGNAVKENNEGQYERKEREEEDDEDEEEELDDENEEGDLESVEDEGGSRYEIATNKLSSVDTVE</sequence>